<evidence type="ECO:0000256" key="8">
    <source>
        <dbReference type="ARBA" id="ARBA00023239"/>
    </source>
</evidence>
<feature type="active site" description="Schiff-base intermediate with substrate; via pyruvic acid" evidence="11">
    <location>
        <position position="205"/>
    </location>
</feature>
<dbReference type="AlphaFoldDB" id="A0A857KPS9"/>
<evidence type="ECO:0000256" key="2">
    <source>
        <dbReference type="ARBA" id="ARBA00022516"/>
    </source>
</evidence>
<comment type="similarity">
    <text evidence="11">Belongs to the phosphatidylserine decarboxylase family. PSD-A subfamily.</text>
</comment>
<feature type="chain" id="PRO_5039777633" description="Phosphatidylserine decarboxylase alpha chain" evidence="11">
    <location>
        <begin position="205"/>
        <end position="254"/>
    </location>
</feature>
<feature type="site" description="Cleavage (non-hydrolytic); by autocatalysis" evidence="11">
    <location>
        <begin position="204"/>
        <end position="205"/>
    </location>
</feature>
<evidence type="ECO:0000256" key="11">
    <source>
        <dbReference type="HAMAP-Rule" id="MF_00664"/>
    </source>
</evidence>
<feature type="chain" id="PRO_5039777634" description="Phosphatidylserine decarboxylase beta chain" evidence="11">
    <location>
        <begin position="1"/>
        <end position="204"/>
    </location>
</feature>
<gene>
    <name evidence="11" type="primary">psd</name>
    <name evidence="12" type="ORF">GII30_21115</name>
</gene>
<feature type="modified residue" description="Pyruvic acid (Ser); by autocatalysis" evidence="11">
    <location>
        <position position="205"/>
    </location>
</feature>
<keyword evidence="5 11" id="KW-0472">Membrane</keyword>
<dbReference type="EMBL" id="CP045810">
    <property type="protein sequence ID" value="QHN41328.1"/>
    <property type="molecule type" value="Genomic_DNA"/>
</dbReference>
<keyword evidence="6 11" id="KW-0865">Zymogen</keyword>
<sequence length="254" mass="26404">MARRPRPDGTTPTGAQHLVQLARETIPPIHPKGVPFVAVPAAVALIGRKHPWVARPAALAAGACAAFFRHPNRVPPVDSSIVAAPADGTVALVDEAVPPPEAGLGDQPLPRVSTFLSVFDVHVQRVPVSGTVTSVTHTPGKFLSADLPEASSDNERTVLGLRTASGADLAVVQIAGLIARRIVCDPKPGDALRVGDTYGLIRFGSRVDVYFPAGTVPAVRVGQRTVGAETVLATLNQPATLTQPVSHTQPVSPT</sequence>
<keyword evidence="1 11" id="KW-1003">Cell membrane</keyword>
<dbReference type="GO" id="GO:0006646">
    <property type="term" value="P:phosphatidylethanolamine biosynthetic process"/>
    <property type="evidence" value="ECO:0007669"/>
    <property type="project" value="UniProtKB-UniRule"/>
</dbReference>
<dbReference type="PANTHER" id="PTHR35809">
    <property type="entry name" value="ARCHAETIDYLSERINE DECARBOXYLASE PROENZYME-RELATED"/>
    <property type="match status" value="1"/>
</dbReference>
<dbReference type="PANTHER" id="PTHR35809:SF1">
    <property type="entry name" value="ARCHAETIDYLSERINE DECARBOXYLASE PROENZYME-RELATED"/>
    <property type="match status" value="1"/>
</dbReference>
<comment type="subunit">
    <text evidence="11">Heterodimer of a large membrane-associated beta subunit and a small pyruvoyl-containing alpha subunit.</text>
</comment>
<dbReference type="UniPathway" id="UPA00558">
    <property type="reaction ID" value="UER00616"/>
</dbReference>
<organism evidence="12">
    <name type="scientific">Gordonia amarae</name>
    <dbReference type="NCBI Taxonomy" id="36821"/>
    <lineage>
        <taxon>Bacteria</taxon>
        <taxon>Bacillati</taxon>
        <taxon>Actinomycetota</taxon>
        <taxon>Actinomycetes</taxon>
        <taxon>Mycobacteriales</taxon>
        <taxon>Gordoniaceae</taxon>
        <taxon>Gordonia</taxon>
    </lineage>
</organism>
<name>A0A857KPS9_9ACTN</name>
<reference evidence="12" key="1">
    <citation type="journal article" date="2021" name="Nat. Microbiol.">
        <title>Cocultivation of an ultrasmall environmental parasitic bacterium with lytic ability against bacteria associated with wastewater foams.</title>
        <authorList>
            <person name="Batinovic S."/>
            <person name="Rose J.J.A."/>
            <person name="Ratcliffe J."/>
            <person name="Seviour R.J."/>
            <person name="Petrovski S."/>
        </authorList>
    </citation>
    <scope>NUCLEOTIDE SEQUENCE</scope>
    <source>
        <strain evidence="12">CON44</strain>
    </source>
</reference>
<dbReference type="GO" id="GO:0005886">
    <property type="term" value="C:plasma membrane"/>
    <property type="evidence" value="ECO:0007669"/>
    <property type="project" value="UniProtKB-SubCell"/>
</dbReference>
<dbReference type="NCBIfam" id="NF003679">
    <property type="entry name" value="PRK05305.1-3"/>
    <property type="match status" value="1"/>
</dbReference>
<evidence type="ECO:0000256" key="7">
    <source>
        <dbReference type="ARBA" id="ARBA00023209"/>
    </source>
</evidence>
<dbReference type="RefSeq" id="WP_005193373.1">
    <property type="nucleotide sequence ID" value="NZ_CP045804.1"/>
</dbReference>
<comment type="function">
    <text evidence="11">Catalyzes the formation of phosphatidylethanolamine (PtdEtn) from phosphatidylserine (PtdSer).</text>
</comment>
<protein>
    <recommendedName>
        <fullName evidence="11">Phosphatidylserine decarboxylase proenzyme</fullName>
        <ecNumber evidence="11">4.1.1.65</ecNumber>
    </recommendedName>
    <component>
        <recommendedName>
            <fullName evidence="11">Phosphatidylserine decarboxylase alpha chain</fullName>
        </recommendedName>
    </component>
    <component>
        <recommendedName>
            <fullName evidence="11">Phosphatidylserine decarboxylase beta chain</fullName>
        </recommendedName>
    </component>
</protein>
<comment type="subcellular location">
    <subcellularLocation>
        <location evidence="11">Cell membrane</location>
        <topology evidence="11">Peripheral membrane protein</topology>
    </subcellularLocation>
</comment>
<evidence type="ECO:0000256" key="3">
    <source>
        <dbReference type="ARBA" id="ARBA00022793"/>
    </source>
</evidence>
<dbReference type="HAMAP" id="MF_00664">
    <property type="entry name" value="PS_decarb_PSD_A"/>
    <property type="match status" value="1"/>
</dbReference>
<evidence type="ECO:0000256" key="9">
    <source>
        <dbReference type="ARBA" id="ARBA00023264"/>
    </source>
</evidence>
<dbReference type="GO" id="GO:0004609">
    <property type="term" value="F:phosphatidylserine decarboxylase activity"/>
    <property type="evidence" value="ECO:0007669"/>
    <property type="project" value="UniProtKB-UniRule"/>
</dbReference>
<keyword evidence="8 11" id="KW-0456">Lyase</keyword>
<evidence type="ECO:0000256" key="5">
    <source>
        <dbReference type="ARBA" id="ARBA00023136"/>
    </source>
</evidence>
<comment type="pathway">
    <text evidence="11">Phospholipid metabolism; phosphatidylethanolamine biosynthesis; phosphatidylethanolamine from CDP-diacylglycerol: step 2/2.</text>
</comment>
<keyword evidence="4 11" id="KW-0443">Lipid metabolism</keyword>
<comment type="PTM">
    <text evidence="11">Is synthesized initially as an inactive proenzyme. Formation of the active enzyme involves a self-maturation process in which the active site pyruvoyl group is generated from an internal serine residue via an autocatalytic post-translational modification. Two non-identical subunits are generated from the proenzyme in this reaction, and the pyruvate is formed at the N-terminus of the alpha chain, which is derived from the carboxyl end of the proenzyme. The post-translation cleavage follows an unusual pathway, termed non-hydrolytic serinolysis, in which the side chain hydroxyl group of the serine supplies its oxygen atom to form the C-terminus of the beta chain, while the remainder of the serine residue undergoes an oxidative deamination to produce ammonia and the pyruvoyl prosthetic group on the alpha chain.</text>
</comment>
<keyword evidence="10 11" id="KW-0670">Pyruvate</keyword>
<keyword evidence="3 11" id="KW-0210">Decarboxylase</keyword>
<evidence type="ECO:0000313" key="12">
    <source>
        <dbReference type="EMBL" id="QHN41328.1"/>
    </source>
</evidence>
<dbReference type="InterPro" id="IPR003817">
    <property type="entry name" value="PS_Dcarbxylase"/>
</dbReference>
<evidence type="ECO:0000256" key="10">
    <source>
        <dbReference type="ARBA" id="ARBA00023317"/>
    </source>
</evidence>
<comment type="cofactor">
    <cofactor evidence="11">
        <name>pyruvate</name>
        <dbReference type="ChEBI" id="CHEBI:15361"/>
    </cofactor>
    <text evidence="11">Binds 1 pyruvoyl group covalently per subunit.</text>
</comment>
<keyword evidence="2 11" id="KW-0444">Lipid biosynthesis</keyword>
<dbReference type="EC" id="4.1.1.65" evidence="11"/>
<evidence type="ECO:0000256" key="6">
    <source>
        <dbReference type="ARBA" id="ARBA00023145"/>
    </source>
</evidence>
<keyword evidence="7 11" id="KW-0594">Phospholipid biosynthesis</keyword>
<dbReference type="InterPro" id="IPR033175">
    <property type="entry name" value="PSD-A"/>
</dbReference>
<evidence type="ECO:0000256" key="1">
    <source>
        <dbReference type="ARBA" id="ARBA00022475"/>
    </source>
</evidence>
<comment type="catalytic activity">
    <reaction evidence="11">
        <text>a 1,2-diacyl-sn-glycero-3-phospho-L-serine + H(+) = a 1,2-diacyl-sn-glycero-3-phosphoethanolamine + CO2</text>
        <dbReference type="Rhea" id="RHEA:20828"/>
        <dbReference type="ChEBI" id="CHEBI:15378"/>
        <dbReference type="ChEBI" id="CHEBI:16526"/>
        <dbReference type="ChEBI" id="CHEBI:57262"/>
        <dbReference type="ChEBI" id="CHEBI:64612"/>
        <dbReference type="EC" id="4.1.1.65"/>
    </reaction>
</comment>
<evidence type="ECO:0000256" key="4">
    <source>
        <dbReference type="ARBA" id="ARBA00023098"/>
    </source>
</evidence>
<keyword evidence="9 11" id="KW-1208">Phospholipid metabolism</keyword>
<accession>A0A857KPS9</accession>
<dbReference type="Pfam" id="PF02666">
    <property type="entry name" value="PS_Dcarbxylase"/>
    <property type="match status" value="1"/>
</dbReference>
<proteinExistence type="inferred from homology"/>